<organism evidence="2 4">
    <name type="scientific">Plasmodium vivax</name>
    <name type="common">malaria parasite P. vivax</name>
    <dbReference type="NCBI Taxonomy" id="5855"/>
    <lineage>
        <taxon>Eukaryota</taxon>
        <taxon>Sar</taxon>
        <taxon>Alveolata</taxon>
        <taxon>Apicomplexa</taxon>
        <taxon>Aconoidasida</taxon>
        <taxon>Haemosporida</taxon>
        <taxon>Plasmodiidae</taxon>
        <taxon>Plasmodium</taxon>
        <taxon>Plasmodium (Plasmodium)</taxon>
    </lineage>
</organism>
<evidence type="ECO:0000313" key="4">
    <source>
        <dbReference type="Proteomes" id="UP000196402"/>
    </source>
</evidence>
<gene>
    <name evidence="3" type="ORF">PVP01_0534200</name>
    <name evidence="2" type="ORF">PVT01_050037300</name>
</gene>
<evidence type="ECO:0000256" key="1">
    <source>
        <dbReference type="SAM" id="SignalP"/>
    </source>
</evidence>
<dbReference type="VEuPathDB" id="PlasmoDB:PVPAM_050042000"/>
<dbReference type="AlphaFoldDB" id="A0A1G4GU01"/>
<name>A0A1G4GU01_PLAVI</name>
<dbReference type="OrthoDB" id="10300572at2759"/>
<feature type="signal peptide" evidence="1">
    <location>
        <begin position="1"/>
        <end position="21"/>
    </location>
</feature>
<dbReference type="Proteomes" id="UP000220605">
    <property type="component" value="Chromosome 5"/>
</dbReference>
<dbReference type="EMBL" id="LT635616">
    <property type="protein sequence ID" value="VUZ94234.1"/>
    <property type="molecule type" value="Genomic_DNA"/>
</dbReference>
<reference evidence="4 5" key="1">
    <citation type="submission" date="2016-07" db="EMBL/GenBank/DDBJ databases">
        <authorList>
            <consortium name="Pathogen Informatics"/>
        </authorList>
    </citation>
    <scope>NUCLEOTIDE SEQUENCE [LARGE SCALE GENOMIC DNA]</scope>
</reference>
<protein>
    <recommendedName>
        <fullName evidence="6">Pv-fam-d protein</fullName>
    </recommendedName>
</protein>
<dbReference type="VEuPathDB" id="PlasmoDB:PVW1_050039500"/>
<dbReference type="Proteomes" id="UP000196402">
    <property type="component" value="Chromosome 5"/>
</dbReference>
<evidence type="ECO:0008006" key="6">
    <source>
        <dbReference type="Google" id="ProtNLM"/>
    </source>
</evidence>
<feature type="chain" id="PRO_5011894220" description="Pv-fam-d protein" evidence="1">
    <location>
        <begin position="22"/>
        <end position="203"/>
    </location>
</feature>
<evidence type="ECO:0000313" key="2">
    <source>
        <dbReference type="EMBL" id="SCO66070.1"/>
    </source>
</evidence>
<evidence type="ECO:0000313" key="5">
    <source>
        <dbReference type="Proteomes" id="UP000220605"/>
    </source>
</evidence>
<keyword evidence="1" id="KW-0732">Signal</keyword>
<accession>A0A1G4GU01</accession>
<dbReference type="VEuPathDB" id="PlasmoDB:PVP01_0534200"/>
<sequence>MFLYPNKFFMLILLTLISLYCREETNFCQPLDKDNCVNKALYSKVKGLLSHELENTTQLSRVNRILSRNNDIKEKGETIVDSTHTIKKNKIKVNERKPAHENSKENKLTVEHYDLTKKRKRTLFKKMKLKEKKKNYTGLDPAFVKKVKKMKYASKNKDDNNSYGNKIKKFCKKLSFPHVILMLIILVASAVRACEECGFFSSG</sequence>
<dbReference type="EMBL" id="LT615243">
    <property type="protein sequence ID" value="SCO66070.1"/>
    <property type="molecule type" value="Genomic_DNA"/>
</dbReference>
<evidence type="ECO:0000313" key="3">
    <source>
        <dbReference type="EMBL" id="VUZ94234.1"/>
    </source>
</evidence>
<proteinExistence type="predicted"/>